<organism evidence="2 3">
    <name type="scientific">Drosophila mojavensis</name>
    <name type="common">Fruit fly</name>
    <dbReference type="NCBI Taxonomy" id="7230"/>
    <lineage>
        <taxon>Eukaryota</taxon>
        <taxon>Metazoa</taxon>
        <taxon>Ecdysozoa</taxon>
        <taxon>Arthropoda</taxon>
        <taxon>Hexapoda</taxon>
        <taxon>Insecta</taxon>
        <taxon>Pterygota</taxon>
        <taxon>Neoptera</taxon>
        <taxon>Endopterygota</taxon>
        <taxon>Diptera</taxon>
        <taxon>Brachycera</taxon>
        <taxon>Muscomorpha</taxon>
        <taxon>Ephydroidea</taxon>
        <taxon>Drosophilidae</taxon>
        <taxon>Drosophila</taxon>
    </lineage>
</organism>
<evidence type="ECO:0000313" key="2">
    <source>
        <dbReference type="EMBL" id="KRG07264.1"/>
    </source>
</evidence>
<name>A0A0Q9XFC3_DROMO</name>
<evidence type="ECO:0000256" key="1">
    <source>
        <dbReference type="SAM" id="MobiDB-lite"/>
    </source>
</evidence>
<reference evidence="2 3" key="1">
    <citation type="journal article" date="2007" name="Nature">
        <title>Evolution of genes and genomes on the Drosophila phylogeny.</title>
        <authorList>
            <consortium name="Drosophila 12 Genomes Consortium"/>
            <person name="Clark A.G."/>
            <person name="Eisen M.B."/>
            <person name="Smith D.R."/>
            <person name="Bergman C.M."/>
            <person name="Oliver B."/>
            <person name="Markow T.A."/>
            <person name="Kaufman T.C."/>
            <person name="Kellis M."/>
            <person name="Gelbart W."/>
            <person name="Iyer V.N."/>
            <person name="Pollard D.A."/>
            <person name="Sackton T.B."/>
            <person name="Larracuente A.M."/>
            <person name="Singh N.D."/>
            <person name="Abad J.P."/>
            <person name="Abt D.N."/>
            <person name="Adryan B."/>
            <person name="Aguade M."/>
            <person name="Akashi H."/>
            <person name="Anderson W.W."/>
            <person name="Aquadro C.F."/>
            <person name="Ardell D.H."/>
            <person name="Arguello R."/>
            <person name="Artieri C.G."/>
            <person name="Barbash D.A."/>
            <person name="Barker D."/>
            <person name="Barsanti P."/>
            <person name="Batterham P."/>
            <person name="Batzoglou S."/>
            <person name="Begun D."/>
            <person name="Bhutkar A."/>
            <person name="Blanco E."/>
            <person name="Bosak S.A."/>
            <person name="Bradley R.K."/>
            <person name="Brand A.D."/>
            <person name="Brent M.R."/>
            <person name="Brooks A.N."/>
            <person name="Brown R.H."/>
            <person name="Butlin R.K."/>
            <person name="Caggese C."/>
            <person name="Calvi B.R."/>
            <person name="Bernardo de Carvalho A."/>
            <person name="Caspi A."/>
            <person name="Castrezana S."/>
            <person name="Celniker S.E."/>
            <person name="Chang J.L."/>
            <person name="Chapple C."/>
            <person name="Chatterji S."/>
            <person name="Chinwalla A."/>
            <person name="Civetta A."/>
            <person name="Clifton S.W."/>
            <person name="Comeron J.M."/>
            <person name="Costello J.C."/>
            <person name="Coyne J.A."/>
            <person name="Daub J."/>
            <person name="David R.G."/>
            <person name="Delcher A.L."/>
            <person name="Delehaunty K."/>
            <person name="Do C.B."/>
            <person name="Ebling H."/>
            <person name="Edwards K."/>
            <person name="Eickbush T."/>
            <person name="Evans J.D."/>
            <person name="Filipski A."/>
            <person name="Findeiss S."/>
            <person name="Freyhult E."/>
            <person name="Fulton L."/>
            <person name="Fulton R."/>
            <person name="Garcia A.C."/>
            <person name="Gardiner A."/>
            <person name="Garfield D.A."/>
            <person name="Garvin B.E."/>
            <person name="Gibson G."/>
            <person name="Gilbert D."/>
            <person name="Gnerre S."/>
            <person name="Godfrey J."/>
            <person name="Good R."/>
            <person name="Gotea V."/>
            <person name="Gravely B."/>
            <person name="Greenberg A.J."/>
            <person name="Griffiths-Jones S."/>
            <person name="Gross S."/>
            <person name="Guigo R."/>
            <person name="Gustafson E.A."/>
            <person name="Haerty W."/>
            <person name="Hahn M.W."/>
            <person name="Halligan D.L."/>
            <person name="Halpern A.L."/>
            <person name="Halter G.M."/>
            <person name="Han M.V."/>
            <person name="Heger A."/>
            <person name="Hillier L."/>
            <person name="Hinrichs A.S."/>
            <person name="Holmes I."/>
            <person name="Hoskins R.A."/>
            <person name="Hubisz M.J."/>
            <person name="Hultmark D."/>
            <person name="Huntley M.A."/>
            <person name="Jaffe D.B."/>
            <person name="Jagadeeshan S."/>
            <person name="Jeck W.R."/>
            <person name="Johnson J."/>
            <person name="Jones C.D."/>
            <person name="Jordan W.C."/>
            <person name="Karpen G.H."/>
            <person name="Kataoka E."/>
            <person name="Keightley P.D."/>
            <person name="Kheradpour P."/>
            <person name="Kirkness E.F."/>
            <person name="Koerich L.B."/>
            <person name="Kristiansen K."/>
            <person name="Kudrna D."/>
            <person name="Kulathinal R.J."/>
            <person name="Kumar S."/>
            <person name="Kwok R."/>
            <person name="Lander E."/>
            <person name="Langley C.H."/>
            <person name="Lapoint R."/>
            <person name="Lazzaro B.P."/>
            <person name="Lee S.J."/>
            <person name="Levesque L."/>
            <person name="Li R."/>
            <person name="Lin C.F."/>
            <person name="Lin M.F."/>
            <person name="Lindblad-Toh K."/>
            <person name="Llopart A."/>
            <person name="Long M."/>
            <person name="Low L."/>
            <person name="Lozovsky E."/>
            <person name="Lu J."/>
            <person name="Luo M."/>
            <person name="Machado C.A."/>
            <person name="Makalowski W."/>
            <person name="Marzo M."/>
            <person name="Matsuda M."/>
            <person name="Matzkin L."/>
            <person name="McAllister B."/>
            <person name="McBride C.S."/>
            <person name="McKernan B."/>
            <person name="McKernan K."/>
            <person name="Mendez-Lago M."/>
            <person name="Minx P."/>
            <person name="Mollenhauer M.U."/>
            <person name="Montooth K."/>
            <person name="Mount S.M."/>
            <person name="Mu X."/>
            <person name="Myers E."/>
            <person name="Negre B."/>
            <person name="Newfeld S."/>
            <person name="Nielsen R."/>
            <person name="Noor M.A."/>
            <person name="O'Grady P."/>
            <person name="Pachter L."/>
            <person name="Papaceit M."/>
            <person name="Parisi M.J."/>
            <person name="Parisi M."/>
            <person name="Parts L."/>
            <person name="Pedersen J.S."/>
            <person name="Pesole G."/>
            <person name="Phillippy A.M."/>
            <person name="Ponting C.P."/>
            <person name="Pop M."/>
            <person name="Porcelli D."/>
            <person name="Powell J.R."/>
            <person name="Prohaska S."/>
            <person name="Pruitt K."/>
            <person name="Puig M."/>
            <person name="Quesneville H."/>
            <person name="Ram K.R."/>
            <person name="Rand D."/>
            <person name="Rasmussen M.D."/>
            <person name="Reed L.K."/>
            <person name="Reenan R."/>
            <person name="Reily A."/>
            <person name="Remington K.A."/>
            <person name="Rieger T.T."/>
            <person name="Ritchie M.G."/>
            <person name="Robin C."/>
            <person name="Rogers Y.H."/>
            <person name="Rohde C."/>
            <person name="Rozas J."/>
            <person name="Rubenfield M.J."/>
            <person name="Ruiz A."/>
            <person name="Russo S."/>
            <person name="Salzberg S.L."/>
            <person name="Sanchez-Gracia A."/>
            <person name="Saranga D.J."/>
            <person name="Sato H."/>
            <person name="Schaeffer S.W."/>
            <person name="Schatz M.C."/>
            <person name="Schlenke T."/>
            <person name="Schwartz R."/>
            <person name="Segarra C."/>
            <person name="Singh R.S."/>
            <person name="Sirot L."/>
            <person name="Sirota M."/>
            <person name="Sisneros N.B."/>
            <person name="Smith C.D."/>
            <person name="Smith T.F."/>
            <person name="Spieth J."/>
            <person name="Stage D.E."/>
            <person name="Stark A."/>
            <person name="Stephan W."/>
            <person name="Strausberg R.L."/>
            <person name="Strempel S."/>
            <person name="Sturgill D."/>
            <person name="Sutton G."/>
            <person name="Sutton G.G."/>
            <person name="Tao W."/>
            <person name="Teichmann S."/>
            <person name="Tobari Y.N."/>
            <person name="Tomimura Y."/>
            <person name="Tsolas J.M."/>
            <person name="Valente V.L."/>
            <person name="Venter E."/>
            <person name="Venter J.C."/>
            <person name="Vicario S."/>
            <person name="Vieira F.G."/>
            <person name="Vilella A.J."/>
            <person name="Villasante A."/>
            <person name="Walenz B."/>
            <person name="Wang J."/>
            <person name="Wasserman M."/>
            <person name="Watts T."/>
            <person name="Wilson D."/>
            <person name="Wilson R.K."/>
            <person name="Wing R.A."/>
            <person name="Wolfner M.F."/>
            <person name="Wong A."/>
            <person name="Wong G.K."/>
            <person name="Wu C.I."/>
            <person name="Wu G."/>
            <person name="Yamamoto D."/>
            <person name="Yang H.P."/>
            <person name="Yang S.P."/>
            <person name="Yorke J.A."/>
            <person name="Yoshida K."/>
            <person name="Zdobnov E."/>
            <person name="Zhang P."/>
            <person name="Zhang Y."/>
            <person name="Zimin A.V."/>
            <person name="Baldwin J."/>
            <person name="Abdouelleil A."/>
            <person name="Abdulkadir J."/>
            <person name="Abebe A."/>
            <person name="Abera B."/>
            <person name="Abreu J."/>
            <person name="Acer S.C."/>
            <person name="Aftuck L."/>
            <person name="Alexander A."/>
            <person name="An P."/>
            <person name="Anderson E."/>
            <person name="Anderson S."/>
            <person name="Arachi H."/>
            <person name="Azer M."/>
            <person name="Bachantsang P."/>
            <person name="Barry A."/>
            <person name="Bayul T."/>
            <person name="Berlin A."/>
            <person name="Bessette D."/>
            <person name="Bloom T."/>
            <person name="Blye J."/>
            <person name="Boguslavskiy L."/>
            <person name="Bonnet C."/>
            <person name="Boukhgalter B."/>
            <person name="Bourzgui I."/>
            <person name="Brown A."/>
            <person name="Cahill P."/>
            <person name="Channer S."/>
            <person name="Cheshatsang Y."/>
            <person name="Chuda L."/>
            <person name="Citroen M."/>
            <person name="Collymore A."/>
            <person name="Cooke P."/>
            <person name="Costello M."/>
            <person name="D'Aco K."/>
            <person name="Daza R."/>
            <person name="De Haan G."/>
            <person name="DeGray S."/>
            <person name="DeMaso C."/>
            <person name="Dhargay N."/>
            <person name="Dooley K."/>
            <person name="Dooley E."/>
            <person name="Doricent M."/>
            <person name="Dorje P."/>
            <person name="Dorjee K."/>
            <person name="Dupes A."/>
            <person name="Elong R."/>
            <person name="Falk J."/>
            <person name="Farina A."/>
            <person name="Faro S."/>
            <person name="Ferguson D."/>
            <person name="Fisher S."/>
            <person name="Foley C.D."/>
            <person name="Franke A."/>
            <person name="Friedrich D."/>
            <person name="Gadbois L."/>
            <person name="Gearin G."/>
            <person name="Gearin C.R."/>
            <person name="Giannoukos G."/>
            <person name="Goode T."/>
            <person name="Graham J."/>
            <person name="Grandbois E."/>
            <person name="Grewal S."/>
            <person name="Gyaltsen K."/>
            <person name="Hafez N."/>
            <person name="Hagos B."/>
            <person name="Hall J."/>
            <person name="Henson C."/>
            <person name="Hollinger A."/>
            <person name="Honan T."/>
            <person name="Huard M.D."/>
            <person name="Hughes L."/>
            <person name="Hurhula B."/>
            <person name="Husby M.E."/>
            <person name="Kamat A."/>
            <person name="Kanga B."/>
            <person name="Kashin S."/>
            <person name="Khazanovich D."/>
            <person name="Kisner P."/>
            <person name="Lance K."/>
            <person name="Lara M."/>
            <person name="Lee W."/>
            <person name="Lennon N."/>
            <person name="Letendre F."/>
            <person name="LeVine R."/>
            <person name="Lipovsky A."/>
            <person name="Liu X."/>
            <person name="Liu J."/>
            <person name="Liu S."/>
            <person name="Lokyitsang T."/>
            <person name="Lokyitsang Y."/>
            <person name="Lubonja R."/>
            <person name="Lui A."/>
            <person name="MacDonald P."/>
            <person name="Magnisalis V."/>
            <person name="Maru K."/>
            <person name="Matthews C."/>
            <person name="McCusker W."/>
            <person name="McDonough S."/>
            <person name="Mehta T."/>
            <person name="Meldrim J."/>
            <person name="Meneus L."/>
            <person name="Mihai O."/>
            <person name="Mihalev A."/>
            <person name="Mihova T."/>
            <person name="Mittelman R."/>
            <person name="Mlenga V."/>
            <person name="Montmayeur A."/>
            <person name="Mulrain L."/>
            <person name="Navidi A."/>
            <person name="Naylor J."/>
            <person name="Negash T."/>
            <person name="Nguyen T."/>
            <person name="Nguyen N."/>
            <person name="Nicol R."/>
            <person name="Norbu C."/>
            <person name="Norbu N."/>
            <person name="Novod N."/>
            <person name="O'Neill B."/>
            <person name="Osman S."/>
            <person name="Markiewicz E."/>
            <person name="Oyono O.L."/>
            <person name="Patti C."/>
            <person name="Phunkhang P."/>
            <person name="Pierre F."/>
            <person name="Priest M."/>
            <person name="Raghuraman S."/>
            <person name="Rege F."/>
            <person name="Reyes R."/>
            <person name="Rise C."/>
            <person name="Rogov P."/>
            <person name="Ross K."/>
            <person name="Ryan E."/>
            <person name="Settipalli S."/>
            <person name="Shea T."/>
            <person name="Sherpa N."/>
            <person name="Shi L."/>
            <person name="Shih D."/>
            <person name="Sparrow T."/>
            <person name="Spaulding J."/>
            <person name="Stalker J."/>
            <person name="Stange-Thomann N."/>
            <person name="Stavropoulos S."/>
            <person name="Stone C."/>
            <person name="Strader C."/>
            <person name="Tesfaye S."/>
            <person name="Thomson T."/>
            <person name="Thoulutsang Y."/>
            <person name="Thoulutsang D."/>
            <person name="Topham K."/>
            <person name="Topping I."/>
            <person name="Tsamla T."/>
            <person name="Vassiliev H."/>
            <person name="Vo A."/>
            <person name="Wangchuk T."/>
            <person name="Wangdi T."/>
            <person name="Weiand M."/>
            <person name="Wilkinson J."/>
            <person name="Wilson A."/>
            <person name="Yadav S."/>
            <person name="Young G."/>
            <person name="Yu Q."/>
            <person name="Zembek L."/>
            <person name="Zhong D."/>
            <person name="Zimmer A."/>
            <person name="Zwirko Z."/>
            <person name="Jaffe D.B."/>
            <person name="Alvarez P."/>
            <person name="Brockman W."/>
            <person name="Butler J."/>
            <person name="Chin C."/>
            <person name="Gnerre S."/>
            <person name="Grabherr M."/>
            <person name="Kleber M."/>
            <person name="Mauceli E."/>
            <person name="MacCallum I."/>
        </authorList>
    </citation>
    <scope>NUCLEOTIDE SEQUENCE [LARGE SCALE GENOMIC DNA]</scope>
    <source>
        <strain evidence="3">Tucson 15081-1352.22</strain>
    </source>
</reference>
<gene>
    <name evidence="2" type="primary">Dmoj\GI26006</name>
    <name evidence="2" type="ORF">Dmoj_GI26006</name>
</gene>
<keyword evidence="3" id="KW-1185">Reference proteome</keyword>
<dbReference type="Proteomes" id="UP000009192">
    <property type="component" value="Unassembled WGS sequence"/>
</dbReference>
<feature type="region of interest" description="Disordered" evidence="1">
    <location>
        <begin position="42"/>
        <end position="65"/>
    </location>
</feature>
<dbReference type="AlphaFoldDB" id="A0A0Q9XFC3"/>
<sequence length="65" mass="7416">MHMFFSKREALRTSQNLLGPDWQRFSKARMFAGEKLSANVNIPPTNAGARQSPTLHGIWLRPDPH</sequence>
<protein>
    <submittedName>
        <fullName evidence="2">Uncharacterized protein</fullName>
    </submittedName>
</protein>
<feature type="compositionally biased region" description="Polar residues" evidence="1">
    <location>
        <begin position="42"/>
        <end position="54"/>
    </location>
</feature>
<dbReference type="KEGG" id="dmo:Dmoj_GI26006"/>
<accession>A0A0Q9XFC3</accession>
<evidence type="ECO:0000313" key="3">
    <source>
        <dbReference type="Proteomes" id="UP000009192"/>
    </source>
</evidence>
<dbReference type="InParanoid" id="A0A0Q9XFC3"/>
<proteinExistence type="predicted"/>
<dbReference type="EMBL" id="CH933813">
    <property type="protein sequence ID" value="KRG07264.1"/>
    <property type="molecule type" value="Genomic_DNA"/>
</dbReference>